<feature type="compositionally biased region" description="Pro residues" evidence="2">
    <location>
        <begin position="318"/>
        <end position="331"/>
    </location>
</feature>
<organism evidence="3">
    <name type="scientific">Odontella aurita</name>
    <dbReference type="NCBI Taxonomy" id="265563"/>
    <lineage>
        <taxon>Eukaryota</taxon>
        <taxon>Sar</taxon>
        <taxon>Stramenopiles</taxon>
        <taxon>Ochrophyta</taxon>
        <taxon>Bacillariophyta</taxon>
        <taxon>Mediophyceae</taxon>
        <taxon>Biddulphiophycidae</taxon>
        <taxon>Eupodiscales</taxon>
        <taxon>Odontellaceae</taxon>
        <taxon>Odontella</taxon>
    </lineage>
</organism>
<feature type="region of interest" description="Disordered" evidence="2">
    <location>
        <begin position="561"/>
        <end position="593"/>
    </location>
</feature>
<feature type="region of interest" description="Disordered" evidence="2">
    <location>
        <begin position="1023"/>
        <end position="1046"/>
    </location>
</feature>
<feature type="compositionally biased region" description="Low complexity" evidence="2">
    <location>
        <begin position="50"/>
        <end position="60"/>
    </location>
</feature>
<feature type="coiled-coil region" evidence="1">
    <location>
        <begin position="399"/>
        <end position="483"/>
    </location>
</feature>
<gene>
    <name evidence="3" type="ORF">OAUR00152_LOCUS20022</name>
</gene>
<sequence length="1046" mass="113525">MWGTLSSLAEKAKQAAEQIEGQLDASVGSPTPTTSTHAGPGALGAGGIGSAVAPSASSSALTMTPKTAEKNSSAFDDDAFYTHDDDEEEAERERQMKLARERLEVERQKVKAQQTPPSSAGVPRDYGRMQSSASMEMQFEGDYTNSATAASSPKSDLFAAAGLSSPTSTTTPASPPSSGGMLNSPKVVGLAAPSSNSSPVTAPKASPLAMPTTLATSPVVVATKLASPSATSPALATISVEEASADDEMSDGGVGWDGDDVDVDIDDVELDAASEENEAVALTVPAEEPKMAEPEPSAQKPPVLVEPEPSVPVESDPEPNPDPVAAPPAPEPEPEAQSISESKIELETEEAQISPAPDLEPTMVPPPAPSHTTVVSISPAAAVSPTHMVDESGIILRLKEDHAASLAALQSQLLEAREAIEFREAQLASKSEQLASMEELHESEREELRAKVRETKDEAKKRILKAKDRCDEMQVKLEGANTQIAAAGMDSGGKDEIISQLRSEGEKLAMKQSQMEQRVREARTEARDLADALESETAARNISEAKCADLEVELKRTKDELGDARKSETRAGKLGAELAGTREESEKKSNQILGLDQQVKELKASNKELKKEMESLEKNSAAENERTTTELRRERDDLMSDLEAKLRTSEREAAVREDALRHEVGELRKRWQDAVRRADELSMDAQQSSAPLMRQLESTERQNRARAAAWAELEMKLRGDLEDRIMELDKLTKERNEFRATVRRLERIGGEKEKELNSANATIERLNNHIETLEARVSELEDEGRKIKEEWVEVERRADEGVTKVRTEMMQTVLDSEERYRAQITNLKRELKEEKGRRAEMEGGLEDLAETSGMMVQQTQSGESTGGPMPVARPKKLKSATDQADILQSAMTGLVDGEDDESDAETESESKGAAAEGGTGNATTGSFAAMEQLSQGLRGARIEIDTLRGQLASSEETREVLVAELANTRVAAEKLPLFEARVAELAKEVEEKDFEIMALREDIVEVRMMYRGQLDALLEEKAMNTPIHSERKTPNPVEDGARPPDC</sequence>
<feature type="compositionally biased region" description="Polar residues" evidence="2">
    <location>
        <begin position="61"/>
        <end position="73"/>
    </location>
</feature>
<keyword evidence="1" id="KW-0175">Coiled coil</keyword>
<evidence type="ECO:0000256" key="2">
    <source>
        <dbReference type="SAM" id="MobiDB-lite"/>
    </source>
</evidence>
<feature type="region of interest" description="Disordered" evidence="2">
    <location>
        <begin position="611"/>
        <end position="631"/>
    </location>
</feature>
<accession>A0A7S4MW84</accession>
<evidence type="ECO:0000313" key="3">
    <source>
        <dbReference type="EMBL" id="CAE2248424.1"/>
    </source>
</evidence>
<feature type="region of interest" description="Disordered" evidence="2">
    <location>
        <begin position="894"/>
        <end position="924"/>
    </location>
</feature>
<feature type="coiled-coil region" evidence="1">
    <location>
        <begin position="930"/>
        <end position="957"/>
    </location>
</feature>
<dbReference type="AlphaFoldDB" id="A0A7S4MW84"/>
<feature type="compositionally biased region" description="Basic and acidic residues" evidence="2">
    <location>
        <begin position="561"/>
        <end position="571"/>
    </location>
</feature>
<feature type="compositionally biased region" description="Polar residues" evidence="2">
    <location>
        <begin position="28"/>
        <end position="37"/>
    </location>
</feature>
<dbReference type="PANTHER" id="PTHR46515">
    <property type="entry name" value="TATA ELEMENT MODULATORY FACTOR TMF1"/>
    <property type="match status" value="1"/>
</dbReference>
<feature type="region of interest" description="Disordered" evidence="2">
    <location>
        <begin position="243"/>
        <end position="262"/>
    </location>
</feature>
<evidence type="ECO:0000256" key="1">
    <source>
        <dbReference type="SAM" id="Coils"/>
    </source>
</evidence>
<dbReference type="GO" id="GO:0005794">
    <property type="term" value="C:Golgi apparatus"/>
    <property type="evidence" value="ECO:0007669"/>
    <property type="project" value="TreeGrafter"/>
</dbReference>
<feature type="compositionally biased region" description="Basic and acidic residues" evidence="2">
    <location>
        <begin position="580"/>
        <end position="589"/>
    </location>
</feature>
<dbReference type="InterPro" id="IPR052602">
    <property type="entry name" value="Growth_transcription_reg"/>
</dbReference>
<proteinExistence type="predicted"/>
<feature type="compositionally biased region" description="Acidic residues" evidence="2">
    <location>
        <begin position="896"/>
        <end position="907"/>
    </location>
</feature>
<feature type="region of interest" description="Disordered" evidence="2">
    <location>
        <begin position="1"/>
        <end position="208"/>
    </location>
</feature>
<evidence type="ECO:0008006" key="4">
    <source>
        <dbReference type="Google" id="ProtNLM"/>
    </source>
</evidence>
<feature type="compositionally biased region" description="Low complexity" evidence="2">
    <location>
        <begin position="159"/>
        <end position="180"/>
    </location>
</feature>
<dbReference type="GO" id="GO:0005783">
    <property type="term" value="C:endoplasmic reticulum"/>
    <property type="evidence" value="ECO:0007669"/>
    <property type="project" value="TreeGrafter"/>
</dbReference>
<feature type="region of interest" description="Disordered" evidence="2">
    <location>
        <begin position="271"/>
        <end position="373"/>
    </location>
</feature>
<feature type="compositionally biased region" description="Polar residues" evidence="2">
    <location>
        <begin position="143"/>
        <end position="154"/>
    </location>
</feature>
<protein>
    <recommendedName>
        <fullName evidence="4">TATA element modulatory factor 1 TATA binding domain-containing protein</fullName>
    </recommendedName>
</protein>
<dbReference type="PANTHER" id="PTHR46515:SF1">
    <property type="entry name" value="TATA ELEMENT MODULATORY FACTOR"/>
    <property type="match status" value="1"/>
</dbReference>
<reference evidence="3" key="1">
    <citation type="submission" date="2021-01" db="EMBL/GenBank/DDBJ databases">
        <authorList>
            <person name="Corre E."/>
            <person name="Pelletier E."/>
            <person name="Niang G."/>
            <person name="Scheremetjew M."/>
            <person name="Finn R."/>
            <person name="Kale V."/>
            <person name="Holt S."/>
            <person name="Cochrane G."/>
            <person name="Meng A."/>
            <person name="Brown T."/>
            <person name="Cohen L."/>
        </authorList>
    </citation>
    <scope>NUCLEOTIDE SEQUENCE</scope>
    <source>
        <strain evidence="3">Isolate 1302-5</strain>
    </source>
</reference>
<dbReference type="EMBL" id="HBKQ01029367">
    <property type="protein sequence ID" value="CAE2248424.1"/>
    <property type="molecule type" value="Transcribed_RNA"/>
</dbReference>
<feature type="region of interest" description="Disordered" evidence="2">
    <location>
        <begin position="859"/>
        <end position="882"/>
    </location>
</feature>
<feature type="coiled-coil region" evidence="1">
    <location>
        <begin position="728"/>
        <end position="844"/>
    </location>
</feature>
<feature type="compositionally biased region" description="Basic and acidic residues" evidence="2">
    <location>
        <begin position="91"/>
        <end position="109"/>
    </location>
</feature>
<feature type="compositionally biased region" description="Acidic residues" evidence="2">
    <location>
        <begin position="75"/>
        <end position="90"/>
    </location>
</feature>
<feature type="compositionally biased region" description="Low complexity" evidence="2">
    <location>
        <begin position="294"/>
        <end position="314"/>
    </location>
</feature>
<name>A0A7S4MW84_9STRA</name>